<sequence length="30" mass="3394">MTRSTTTTSTVISTQDDDLLNMSWSDENNE</sequence>
<name>A0A8S3BJW8_9BILA</name>
<protein>
    <submittedName>
        <fullName evidence="2">Uncharacterized protein</fullName>
    </submittedName>
</protein>
<evidence type="ECO:0000313" key="3">
    <source>
        <dbReference type="Proteomes" id="UP000681967"/>
    </source>
</evidence>
<feature type="non-terminal residue" evidence="2">
    <location>
        <position position="30"/>
    </location>
</feature>
<dbReference type="EMBL" id="CAJOBH010148833">
    <property type="protein sequence ID" value="CAF4838098.1"/>
    <property type="molecule type" value="Genomic_DNA"/>
</dbReference>
<accession>A0A8S3BJW8</accession>
<feature type="region of interest" description="Disordered" evidence="1">
    <location>
        <begin position="1"/>
        <end position="30"/>
    </location>
</feature>
<dbReference type="Proteomes" id="UP000681967">
    <property type="component" value="Unassembled WGS sequence"/>
</dbReference>
<organism evidence="2 3">
    <name type="scientific">Rotaria magnacalcarata</name>
    <dbReference type="NCBI Taxonomy" id="392030"/>
    <lineage>
        <taxon>Eukaryota</taxon>
        <taxon>Metazoa</taxon>
        <taxon>Spiralia</taxon>
        <taxon>Gnathifera</taxon>
        <taxon>Rotifera</taxon>
        <taxon>Eurotatoria</taxon>
        <taxon>Bdelloidea</taxon>
        <taxon>Philodinida</taxon>
        <taxon>Philodinidae</taxon>
        <taxon>Rotaria</taxon>
    </lineage>
</organism>
<comment type="caution">
    <text evidence="2">The sequence shown here is derived from an EMBL/GenBank/DDBJ whole genome shotgun (WGS) entry which is preliminary data.</text>
</comment>
<dbReference type="AlphaFoldDB" id="A0A8S3BJW8"/>
<proteinExistence type="predicted"/>
<reference evidence="2" key="1">
    <citation type="submission" date="2021-02" db="EMBL/GenBank/DDBJ databases">
        <authorList>
            <person name="Nowell W R."/>
        </authorList>
    </citation>
    <scope>NUCLEOTIDE SEQUENCE</scope>
</reference>
<gene>
    <name evidence="2" type="ORF">BYL167_LOCUS49713</name>
</gene>
<evidence type="ECO:0000313" key="2">
    <source>
        <dbReference type="EMBL" id="CAF4838098.1"/>
    </source>
</evidence>
<feature type="compositionally biased region" description="Low complexity" evidence="1">
    <location>
        <begin position="1"/>
        <end position="14"/>
    </location>
</feature>
<evidence type="ECO:0000256" key="1">
    <source>
        <dbReference type="SAM" id="MobiDB-lite"/>
    </source>
</evidence>